<dbReference type="AlphaFoldDB" id="A0A182WQ16"/>
<accession>A0A182WQ16</accession>
<dbReference type="EnsemblMetazoa" id="AMIN014751-RA">
    <property type="protein sequence ID" value="AMIN014751-PA"/>
    <property type="gene ID" value="AMIN014751"/>
</dbReference>
<proteinExistence type="predicted"/>
<reference evidence="1" key="2">
    <citation type="submission" date="2020-05" db="UniProtKB">
        <authorList>
            <consortium name="EnsemblMetazoa"/>
        </authorList>
    </citation>
    <scope>IDENTIFICATION</scope>
    <source>
        <strain evidence="1">MINIMUS1</strain>
    </source>
</reference>
<sequence length="30" mass="3619">MITPNRSAVWQWVVVNLYVSLNHPNIYTRF</sequence>
<evidence type="ECO:0000313" key="2">
    <source>
        <dbReference type="Proteomes" id="UP000075920"/>
    </source>
</evidence>
<organism evidence="1 2">
    <name type="scientific">Anopheles minimus</name>
    <dbReference type="NCBI Taxonomy" id="112268"/>
    <lineage>
        <taxon>Eukaryota</taxon>
        <taxon>Metazoa</taxon>
        <taxon>Ecdysozoa</taxon>
        <taxon>Arthropoda</taxon>
        <taxon>Hexapoda</taxon>
        <taxon>Insecta</taxon>
        <taxon>Pterygota</taxon>
        <taxon>Neoptera</taxon>
        <taxon>Endopterygota</taxon>
        <taxon>Diptera</taxon>
        <taxon>Nematocera</taxon>
        <taxon>Culicoidea</taxon>
        <taxon>Culicidae</taxon>
        <taxon>Anophelinae</taxon>
        <taxon>Anopheles</taxon>
    </lineage>
</organism>
<dbReference type="VEuPathDB" id="VectorBase:AMIN014751"/>
<name>A0A182WQ16_9DIPT</name>
<dbReference type="Proteomes" id="UP000075920">
    <property type="component" value="Unassembled WGS sequence"/>
</dbReference>
<protein>
    <submittedName>
        <fullName evidence="1">Uncharacterized protein</fullName>
    </submittedName>
</protein>
<reference evidence="2" key="1">
    <citation type="submission" date="2013-03" db="EMBL/GenBank/DDBJ databases">
        <title>The Genome Sequence of Anopheles minimus MINIMUS1.</title>
        <authorList>
            <consortium name="The Broad Institute Genomics Platform"/>
            <person name="Neafsey D.E."/>
            <person name="Walton C."/>
            <person name="Walker B."/>
            <person name="Young S.K."/>
            <person name="Zeng Q."/>
            <person name="Gargeya S."/>
            <person name="Fitzgerald M."/>
            <person name="Haas B."/>
            <person name="Abouelleil A."/>
            <person name="Allen A.W."/>
            <person name="Alvarado L."/>
            <person name="Arachchi H.M."/>
            <person name="Berlin A.M."/>
            <person name="Chapman S.B."/>
            <person name="Gainer-Dewar J."/>
            <person name="Goldberg J."/>
            <person name="Griggs A."/>
            <person name="Gujja S."/>
            <person name="Hansen M."/>
            <person name="Howarth C."/>
            <person name="Imamovic A."/>
            <person name="Ireland A."/>
            <person name="Larimer J."/>
            <person name="McCowan C."/>
            <person name="Murphy C."/>
            <person name="Pearson M."/>
            <person name="Poon T.W."/>
            <person name="Priest M."/>
            <person name="Roberts A."/>
            <person name="Saif S."/>
            <person name="Shea T."/>
            <person name="Sisk P."/>
            <person name="Sykes S."/>
            <person name="Wortman J."/>
            <person name="Nusbaum C."/>
            <person name="Birren B."/>
        </authorList>
    </citation>
    <scope>NUCLEOTIDE SEQUENCE [LARGE SCALE GENOMIC DNA]</scope>
    <source>
        <strain evidence="2">MINIMUS1</strain>
    </source>
</reference>
<keyword evidence="2" id="KW-1185">Reference proteome</keyword>
<evidence type="ECO:0000313" key="1">
    <source>
        <dbReference type="EnsemblMetazoa" id="AMIN014751-PA"/>
    </source>
</evidence>